<accession>D4DGZ5</accession>
<feature type="non-terminal residue" evidence="1">
    <location>
        <position position="1"/>
    </location>
</feature>
<gene>
    <name evidence="1" type="ORF">TRV_06450</name>
</gene>
<evidence type="ECO:0000313" key="2">
    <source>
        <dbReference type="Proteomes" id="UP000008383"/>
    </source>
</evidence>
<dbReference type="Proteomes" id="UP000008383">
    <property type="component" value="Unassembled WGS sequence"/>
</dbReference>
<sequence>LLAPSERAEHRIIEQASGRSKDAESGNKQQDTLAFFSSGQAISLMGSFSVRPEFAFLPYPPPSPPQLDQIRIGPFKRLAPVILLFLTILRCEGGWDFLDPQKLIAMGSRRWWPLDGVRYQTRVCLLMHIILACLCPQYQLEASFANGIPSSVTFSQFGLHQPIYHTPLLSA</sequence>
<organism evidence="1 2">
    <name type="scientific">Trichophyton verrucosum (strain HKI 0517)</name>
    <dbReference type="NCBI Taxonomy" id="663202"/>
    <lineage>
        <taxon>Eukaryota</taxon>
        <taxon>Fungi</taxon>
        <taxon>Dikarya</taxon>
        <taxon>Ascomycota</taxon>
        <taxon>Pezizomycotina</taxon>
        <taxon>Eurotiomycetes</taxon>
        <taxon>Eurotiomycetidae</taxon>
        <taxon>Onygenales</taxon>
        <taxon>Arthrodermataceae</taxon>
        <taxon>Trichophyton</taxon>
    </lineage>
</organism>
<dbReference type="RefSeq" id="XP_003019525.1">
    <property type="nucleotide sequence ID" value="XM_003019479.1"/>
</dbReference>
<dbReference type="AlphaFoldDB" id="D4DGZ5"/>
<dbReference type="KEGG" id="tve:TRV_06450"/>
<protein>
    <submittedName>
        <fullName evidence="1">Uncharacterized protein</fullName>
    </submittedName>
</protein>
<dbReference type="EMBL" id="ACYE01000365">
    <property type="protein sequence ID" value="EFE38880.1"/>
    <property type="molecule type" value="Genomic_DNA"/>
</dbReference>
<name>D4DGZ5_TRIVH</name>
<dbReference type="GeneID" id="9578218"/>
<comment type="caution">
    <text evidence="1">The sequence shown here is derived from an EMBL/GenBank/DDBJ whole genome shotgun (WGS) entry which is preliminary data.</text>
</comment>
<proteinExistence type="predicted"/>
<evidence type="ECO:0000313" key="1">
    <source>
        <dbReference type="EMBL" id="EFE38880.1"/>
    </source>
</evidence>
<reference evidence="2" key="1">
    <citation type="journal article" date="2011" name="Genome Biol.">
        <title>Comparative and functional genomics provide insights into the pathogenicity of dermatophytic fungi.</title>
        <authorList>
            <person name="Burmester A."/>
            <person name="Shelest E."/>
            <person name="Gloeckner G."/>
            <person name="Heddergott C."/>
            <person name="Schindler S."/>
            <person name="Staib P."/>
            <person name="Heidel A."/>
            <person name="Felder M."/>
            <person name="Petzold A."/>
            <person name="Szafranski K."/>
            <person name="Feuermann M."/>
            <person name="Pedruzzi I."/>
            <person name="Priebe S."/>
            <person name="Groth M."/>
            <person name="Winkler R."/>
            <person name="Li W."/>
            <person name="Kniemeyer O."/>
            <person name="Schroeckh V."/>
            <person name="Hertweck C."/>
            <person name="Hube B."/>
            <person name="White T.C."/>
            <person name="Platzer M."/>
            <person name="Guthke R."/>
            <person name="Heitman J."/>
            <person name="Woestemeyer J."/>
            <person name="Zipfel P.F."/>
            <person name="Monod M."/>
            <person name="Brakhage A.A."/>
        </authorList>
    </citation>
    <scope>NUCLEOTIDE SEQUENCE [LARGE SCALE GENOMIC DNA]</scope>
    <source>
        <strain evidence="2">HKI 0517</strain>
    </source>
</reference>
<dbReference type="HOGENOM" id="CLU_1566707_0_0_1"/>
<keyword evidence="2" id="KW-1185">Reference proteome</keyword>